<accession>A0AA87F978</accession>
<dbReference type="InterPro" id="IPR029044">
    <property type="entry name" value="Nucleotide-diphossugar_trans"/>
</dbReference>
<evidence type="ECO:0000259" key="1">
    <source>
        <dbReference type="Pfam" id="PF00535"/>
    </source>
</evidence>
<reference evidence="2 3" key="1">
    <citation type="submission" date="2011-03" db="EMBL/GenBank/DDBJ databases">
        <title>Deep-sequencing identification of multiple resistance mechanism for the high antibiotic-resistance strain Streptococcus suis R61.</title>
        <authorList>
            <person name="Hu P."/>
            <person name="Yang M."/>
            <person name="Jin M."/>
            <person name="Xiao J."/>
        </authorList>
    </citation>
    <scope>NUCLEOTIDE SEQUENCE [LARGE SCALE GENOMIC DNA]</scope>
    <source>
        <strain evidence="2 3">R61</strain>
    </source>
</reference>
<dbReference type="CDD" id="cd00761">
    <property type="entry name" value="Glyco_tranf_GTA_type"/>
    <property type="match status" value="1"/>
</dbReference>
<name>A0AA87F978_STRSU</name>
<dbReference type="PANTHER" id="PTHR43685:SF2">
    <property type="entry name" value="GLYCOSYLTRANSFERASE 2-LIKE DOMAIN-CONTAINING PROTEIN"/>
    <property type="match status" value="1"/>
</dbReference>
<sequence>MKMSHRPFFSINIPVYNGEVYLEQALESCRYQTFQDFEIVLVDDCSTDRTVAISQEFQERLDQPLRILSHAVNKGELASRLTGYQASRGRYIVSLDHDDLLRKDCLEQIYNLVVETHADMVLYNFSEQADFELACKDFPFTSSERIAKKDLLSWYYSQYGSAMWYKAFKRELAPTVEECGEHDPTIFGDVLPTIVLFEKCQSPYYLGENLYFHRIYEESMFMSLTLAKRYQIRSYLNALLFERLQVYPLEERNVYQQSLREVALRNQVKLLKKGLRSSGSYTEKYLFLKQLGQSPYFQESVYYLDTLPIFHRYKKLVKLVAKHHYHLAIGYHWYARKIWKLRKQR</sequence>
<protein>
    <submittedName>
        <fullName evidence="2">Glycosyltransferase</fullName>
    </submittedName>
</protein>
<proteinExistence type="predicted"/>
<dbReference type="AlphaFoldDB" id="A0AA87F978"/>
<dbReference type="Proteomes" id="UP000004014">
    <property type="component" value="Unassembled WGS sequence"/>
</dbReference>
<dbReference type="Gene3D" id="3.90.550.10">
    <property type="entry name" value="Spore Coat Polysaccharide Biosynthesis Protein SpsA, Chain A"/>
    <property type="match status" value="1"/>
</dbReference>
<feature type="domain" description="Glycosyltransferase 2-like" evidence="1">
    <location>
        <begin position="10"/>
        <end position="127"/>
    </location>
</feature>
<gene>
    <name evidence="2" type="ORF">SSUR61_0742</name>
</gene>
<dbReference type="SUPFAM" id="SSF53448">
    <property type="entry name" value="Nucleotide-diphospho-sugar transferases"/>
    <property type="match status" value="1"/>
</dbReference>
<dbReference type="Pfam" id="PF00535">
    <property type="entry name" value="Glycos_transf_2"/>
    <property type="match status" value="1"/>
</dbReference>
<dbReference type="EMBL" id="AEYY01000022">
    <property type="protein sequence ID" value="EHC03222.1"/>
    <property type="molecule type" value="Genomic_DNA"/>
</dbReference>
<evidence type="ECO:0000313" key="2">
    <source>
        <dbReference type="EMBL" id="EHC03222.1"/>
    </source>
</evidence>
<dbReference type="InterPro" id="IPR050834">
    <property type="entry name" value="Glycosyltransf_2"/>
</dbReference>
<comment type="caution">
    <text evidence="2">The sequence shown here is derived from an EMBL/GenBank/DDBJ whole genome shotgun (WGS) entry which is preliminary data.</text>
</comment>
<dbReference type="PANTHER" id="PTHR43685">
    <property type="entry name" value="GLYCOSYLTRANSFERASE"/>
    <property type="match status" value="1"/>
</dbReference>
<evidence type="ECO:0000313" key="3">
    <source>
        <dbReference type="Proteomes" id="UP000004014"/>
    </source>
</evidence>
<dbReference type="InterPro" id="IPR001173">
    <property type="entry name" value="Glyco_trans_2-like"/>
</dbReference>
<organism evidence="2 3">
    <name type="scientific">Streptococcus suis R61</name>
    <dbReference type="NCBI Taxonomy" id="996306"/>
    <lineage>
        <taxon>Bacteria</taxon>
        <taxon>Bacillati</taxon>
        <taxon>Bacillota</taxon>
        <taxon>Bacilli</taxon>
        <taxon>Lactobacillales</taxon>
        <taxon>Streptococcaceae</taxon>
        <taxon>Streptococcus</taxon>
    </lineage>
</organism>